<dbReference type="STRING" id="1302690.BUE76_12980"/>
<evidence type="ECO:0000313" key="3">
    <source>
        <dbReference type="Proteomes" id="UP000184368"/>
    </source>
</evidence>
<keyword evidence="1" id="KW-0732">Signal</keyword>
<protein>
    <submittedName>
        <fullName evidence="2">GLPGLI family protein</fullName>
    </submittedName>
</protein>
<reference evidence="2 3" key="1">
    <citation type="submission" date="2016-11" db="EMBL/GenBank/DDBJ databases">
        <authorList>
            <person name="Jaros S."/>
            <person name="Januszkiewicz K."/>
            <person name="Wedrychowicz H."/>
        </authorList>
    </citation>
    <scope>NUCLEOTIDE SEQUENCE [LARGE SCALE GENOMIC DNA]</scope>
    <source>
        <strain evidence="2 3">DSM 26897</strain>
    </source>
</reference>
<proteinExistence type="predicted"/>
<gene>
    <name evidence="2" type="ORF">SAMN05444008_102146</name>
</gene>
<evidence type="ECO:0000256" key="1">
    <source>
        <dbReference type="SAM" id="SignalP"/>
    </source>
</evidence>
<organism evidence="2 3">
    <name type="scientific">Cnuella takakiae</name>
    <dbReference type="NCBI Taxonomy" id="1302690"/>
    <lineage>
        <taxon>Bacteria</taxon>
        <taxon>Pseudomonadati</taxon>
        <taxon>Bacteroidota</taxon>
        <taxon>Chitinophagia</taxon>
        <taxon>Chitinophagales</taxon>
        <taxon>Chitinophagaceae</taxon>
        <taxon>Cnuella</taxon>
    </lineage>
</organism>
<dbReference type="Pfam" id="PF22252">
    <property type="entry name" value="PNGase_F-II_N"/>
    <property type="match status" value="1"/>
</dbReference>
<keyword evidence="3" id="KW-1185">Reference proteome</keyword>
<accession>A0A1M4V608</accession>
<dbReference type="OrthoDB" id="1440774at2"/>
<dbReference type="Proteomes" id="UP000184368">
    <property type="component" value="Unassembled WGS sequence"/>
</dbReference>
<evidence type="ECO:0000313" key="2">
    <source>
        <dbReference type="EMBL" id="SHE64313.1"/>
    </source>
</evidence>
<dbReference type="AlphaFoldDB" id="A0A1M4V608"/>
<feature type="signal peptide" evidence="1">
    <location>
        <begin position="1"/>
        <end position="17"/>
    </location>
</feature>
<dbReference type="InterPro" id="IPR005901">
    <property type="entry name" value="GLPGLI"/>
</dbReference>
<name>A0A1M4V608_9BACT</name>
<dbReference type="EMBL" id="FQUO01000002">
    <property type="protein sequence ID" value="SHE64313.1"/>
    <property type="molecule type" value="Genomic_DNA"/>
</dbReference>
<feature type="chain" id="PRO_5012702624" evidence="1">
    <location>
        <begin position="18"/>
        <end position="244"/>
    </location>
</feature>
<dbReference type="NCBIfam" id="TIGR01200">
    <property type="entry name" value="GLPGLI"/>
    <property type="match status" value="1"/>
</dbReference>
<dbReference type="RefSeq" id="WP_073039770.1">
    <property type="nucleotide sequence ID" value="NZ_FQUO01000002.1"/>
</dbReference>
<sequence>MKRILIFFFLLPLFAKSQQHFFSSVKVEYEKTIYIHQLAKEIDQEWYDWIKDKMPAANISYFDMVADTSQSLFKPGRELPGKKQGFMDISETKNQVYTNFKTGKVNSLKPVFEETFQVEDSLARIKWKLTADTRVIAGFECRKAVGILDDSVGVFAFYTDEIMVPGGPESIHGLPGLILGMGIPRLHATWFATKVEVNGVNLSAVKAPVGKGKKTNKVELHQQLDKVLRNWGNYGGKMVVNFII</sequence>